<dbReference type="HAMAP" id="MF_03050">
    <property type="entry name" value="MOCOS"/>
    <property type="match status" value="1"/>
</dbReference>
<dbReference type="GO" id="GO:0008265">
    <property type="term" value="F:molybdenum cofactor sulfurtransferase activity"/>
    <property type="evidence" value="ECO:0007669"/>
    <property type="project" value="UniProtKB-UniRule"/>
</dbReference>
<evidence type="ECO:0000256" key="4">
    <source>
        <dbReference type="HAMAP-Rule" id="MF_03050"/>
    </source>
</evidence>
<dbReference type="Pfam" id="PF03476">
    <property type="entry name" value="MOSC_N"/>
    <property type="match status" value="1"/>
</dbReference>
<keyword evidence="1 4" id="KW-0808">Transferase</keyword>
<dbReference type="InterPro" id="IPR015424">
    <property type="entry name" value="PyrdxlP-dep_Trfase"/>
</dbReference>
<proteinExistence type="inferred from homology"/>
<dbReference type="GO" id="GO:0006777">
    <property type="term" value="P:Mo-molybdopterin cofactor biosynthetic process"/>
    <property type="evidence" value="ECO:0007669"/>
    <property type="project" value="UniProtKB-UniRule"/>
</dbReference>
<dbReference type="SUPFAM" id="SSF141673">
    <property type="entry name" value="MOSC N-terminal domain-like"/>
    <property type="match status" value="1"/>
</dbReference>
<gene>
    <name evidence="6" type="ORF">LPJ64_003955</name>
</gene>
<dbReference type="GO" id="GO:0016829">
    <property type="term" value="F:lyase activity"/>
    <property type="evidence" value="ECO:0007669"/>
    <property type="project" value="UniProtKB-UniRule"/>
</dbReference>
<dbReference type="Proteomes" id="UP001145021">
    <property type="component" value="Unassembled WGS sequence"/>
</dbReference>
<dbReference type="PANTHER" id="PTHR14237:SF80">
    <property type="entry name" value="MOLYBDENUM COFACTOR SULFURASE"/>
    <property type="match status" value="1"/>
</dbReference>
<evidence type="ECO:0000256" key="2">
    <source>
        <dbReference type="ARBA" id="ARBA00022898"/>
    </source>
</evidence>
<comment type="cofactor">
    <cofactor evidence="4">
        <name>pyridoxal 5'-phosphate</name>
        <dbReference type="ChEBI" id="CHEBI:597326"/>
    </cofactor>
</comment>
<dbReference type="Gene3D" id="3.90.1150.10">
    <property type="entry name" value="Aspartate Aminotransferase, domain 1"/>
    <property type="match status" value="1"/>
</dbReference>
<dbReference type="InterPro" id="IPR015422">
    <property type="entry name" value="PyrdxlP-dep_Trfase_small"/>
</dbReference>
<dbReference type="GO" id="GO:0030151">
    <property type="term" value="F:molybdenum ion binding"/>
    <property type="evidence" value="ECO:0007669"/>
    <property type="project" value="UniProtKB-UniRule"/>
</dbReference>
<dbReference type="AlphaFoldDB" id="A0A9W7XIV2"/>
<dbReference type="EMBL" id="JANBOH010000171">
    <property type="protein sequence ID" value="KAJ1644369.1"/>
    <property type="molecule type" value="Genomic_DNA"/>
</dbReference>
<feature type="modified residue" description="N6-(pyridoxal phosphate)lysine" evidence="4">
    <location>
        <position position="303"/>
    </location>
</feature>
<keyword evidence="7" id="KW-1185">Reference proteome</keyword>
<dbReference type="InterPro" id="IPR005303">
    <property type="entry name" value="MOCOS_middle"/>
</dbReference>
<dbReference type="InterPro" id="IPR015421">
    <property type="entry name" value="PyrdxlP-dep_Trfase_major"/>
</dbReference>
<dbReference type="InterPro" id="IPR005302">
    <property type="entry name" value="MoCF_Sase_C"/>
</dbReference>
<dbReference type="InterPro" id="IPR028886">
    <property type="entry name" value="MoCo_sulfurase"/>
</dbReference>
<dbReference type="PROSITE" id="PS51340">
    <property type="entry name" value="MOSC"/>
    <property type="match status" value="1"/>
</dbReference>
<dbReference type="Pfam" id="PF03473">
    <property type="entry name" value="MOSC"/>
    <property type="match status" value="1"/>
</dbReference>
<protein>
    <recommendedName>
        <fullName evidence="4">Molybdenum cofactor sulfurase</fullName>
        <shortName evidence="4">MCS</shortName>
        <shortName evidence="4">MOS</shortName>
        <shortName evidence="4">MoCo sulfurase</shortName>
        <ecNumber evidence="4">2.8.1.9</ecNumber>
    </recommendedName>
    <alternativeName>
        <fullName evidence="4">Molybdenum cofactor sulfurtransferase</fullName>
    </alternativeName>
</protein>
<dbReference type="Gene3D" id="3.40.640.10">
    <property type="entry name" value="Type I PLP-dependent aspartate aminotransferase-like (Major domain)"/>
    <property type="match status" value="1"/>
</dbReference>
<evidence type="ECO:0000313" key="6">
    <source>
        <dbReference type="EMBL" id="KAJ1644369.1"/>
    </source>
</evidence>
<name>A0A9W7XIV2_9FUNG</name>
<accession>A0A9W7XIV2</accession>
<dbReference type="GO" id="GO:0030170">
    <property type="term" value="F:pyridoxal phosphate binding"/>
    <property type="evidence" value="ECO:0007669"/>
    <property type="project" value="UniProtKB-UniRule"/>
</dbReference>
<comment type="caution">
    <text evidence="6">The sequence shown here is derived from an EMBL/GenBank/DDBJ whole genome shotgun (WGS) entry which is preliminary data.</text>
</comment>
<feature type="domain" description="MOSC" evidence="5">
    <location>
        <begin position="752"/>
        <end position="925"/>
    </location>
</feature>
<reference evidence="6" key="1">
    <citation type="submission" date="2022-07" db="EMBL/GenBank/DDBJ databases">
        <title>Phylogenomic reconstructions and comparative analyses of Kickxellomycotina fungi.</title>
        <authorList>
            <person name="Reynolds N.K."/>
            <person name="Stajich J.E."/>
            <person name="Barry K."/>
            <person name="Grigoriev I.V."/>
            <person name="Crous P."/>
            <person name="Smith M.E."/>
        </authorList>
    </citation>
    <scope>NUCLEOTIDE SEQUENCE</scope>
    <source>
        <strain evidence="6">NBRC 105413</strain>
    </source>
</reference>
<evidence type="ECO:0000256" key="1">
    <source>
        <dbReference type="ARBA" id="ARBA00022679"/>
    </source>
</evidence>
<comment type="function">
    <text evidence="4">Sulfurates the molybdenum cofactor. Sulfation of molybdenum is essential for xanthine dehydrogenase (XDH) and aldehyde oxidase (ADO) enzymes in which molybdenum cofactor is liganded by 1 oxygen and 1 sulfur atom in active form.</text>
</comment>
<sequence>MTASWLRTKILSCLSNETRGPEAVVEFAESCKEKTNNSYAINASQKAAVAVIARNSGTVRHGVQLSVDDYHGRLDSIRRSEYPQLFEPGTSRLKTVFLDHTGSTLYAASHIRAMADELLTCIPANPHSQHTASQWTHLRIEQTRDRLLRFFGTTAEKYAVVFTANATAAIRLSGELTPFSKKGVFCYSRESHTSVVGVRNLAAERGVAVRPADFDEIKTIVLPENTNGTSLLAYPAQCNFSGQRFPLDVADNIYRMHRSSDKDKSDHAPWWVLMDAAGFVSSSPLKLDALKTGPDFVAASMYKIFGAPTGLGVLLIKRSSIPYLSPKRYFGGGTVASISFDRRWQEFRHDIESRLEDGTLNFQAIVSLNHALDAYARNFGSPENVAWHTQSVTKYALYAMRSLRHKNGNPVCHIYGHNDDSVWGPVIAFNLKDINGWFIGYYDVERLAVMSGIALRTGRFCNPGAAQKWLDFTTAELMHLASLGITCGDENDIVAGKPVGAMRVSFGAMSNKQDIDALIDFLVQHYLNYVQPILQKSQEKSLLIDSEIKTNHISPLSEPAACFPSAATVAAAAEPACLPKTASAETVDTGLTQITTEAQLHVEIDKVIIYPVKSCHGWVVPRDKAWELTRHGLKFDRAFVVMRHNDSRPMQQKRYPRMALIRPLIYLDRSLMILEAPDHSPLEVSLMADSMNLERIETLVCGSTVQAFRVISDEISSWLSSVLKVSCYLACEPQLLVSDTSDLSPDMLSLTETLSNGNSKSPLSASAKEEGVSFFNSAQLLMVTSESAEQVDKWVKQENNSNKSNGSDDDSCIGPMQYRPNLIVKSASGTEKARLLVPFEELKWTNVSIGGSVQLQVSGPCMRCQMIGVDQESAKVLKEPFSTLARKMRVDGKVVFGIYLDNHSHSRNAFGNSATIESGSIARVHF</sequence>
<comment type="similarity">
    <text evidence="4">Belongs to the class-V pyridoxal-phosphate-dependent aminotransferase family. MOCOS subfamily.</text>
</comment>
<evidence type="ECO:0000259" key="5">
    <source>
        <dbReference type="PROSITE" id="PS51340"/>
    </source>
</evidence>
<dbReference type="InterPro" id="IPR000192">
    <property type="entry name" value="Aminotrans_V_dom"/>
</dbReference>
<dbReference type="PANTHER" id="PTHR14237">
    <property type="entry name" value="MOLYBDOPTERIN COFACTOR SULFURASE MOSC"/>
    <property type="match status" value="1"/>
</dbReference>
<dbReference type="SUPFAM" id="SSF53383">
    <property type="entry name" value="PLP-dependent transferases"/>
    <property type="match status" value="1"/>
</dbReference>
<comment type="catalytic activity">
    <reaction evidence="4">
        <text>Mo-molybdopterin + L-cysteine + AH2 = thio-Mo-molybdopterin + L-alanine + A + H2O</text>
        <dbReference type="Rhea" id="RHEA:42636"/>
        <dbReference type="ChEBI" id="CHEBI:13193"/>
        <dbReference type="ChEBI" id="CHEBI:15377"/>
        <dbReference type="ChEBI" id="CHEBI:17499"/>
        <dbReference type="ChEBI" id="CHEBI:35235"/>
        <dbReference type="ChEBI" id="CHEBI:57972"/>
        <dbReference type="ChEBI" id="CHEBI:71302"/>
        <dbReference type="ChEBI" id="CHEBI:82685"/>
        <dbReference type="EC" id="2.8.1.9"/>
    </reaction>
</comment>
<keyword evidence="3 4" id="KW-0501">Molybdenum cofactor biosynthesis</keyword>
<evidence type="ECO:0000256" key="3">
    <source>
        <dbReference type="ARBA" id="ARBA00023150"/>
    </source>
</evidence>
<feature type="active site" evidence="4">
    <location>
        <position position="461"/>
    </location>
</feature>
<keyword evidence="2 4" id="KW-0663">Pyridoxal phosphate</keyword>
<dbReference type="EC" id="2.8.1.9" evidence="4"/>
<organism evidence="6 7">
    <name type="scientific">Coemansia asiatica</name>
    <dbReference type="NCBI Taxonomy" id="1052880"/>
    <lineage>
        <taxon>Eukaryota</taxon>
        <taxon>Fungi</taxon>
        <taxon>Fungi incertae sedis</taxon>
        <taxon>Zoopagomycota</taxon>
        <taxon>Kickxellomycotina</taxon>
        <taxon>Kickxellomycetes</taxon>
        <taxon>Kickxellales</taxon>
        <taxon>Kickxellaceae</taxon>
        <taxon>Coemansia</taxon>
    </lineage>
</organism>
<dbReference type="Pfam" id="PF00266">
    <property type="entry name" value="Aminotran_5"/>
    <property type="match status" value="1"/>
</dbReference>
<evidence type="ECO:0000313" key="7">
    <source>
        <dbReference type="Proteomes" id="UP001145021"/>
    </source>
</evidence>